<gene>
    <name evidence="2" type="ORF">EDD74_107122</name>
    <name evidence="1" type="ORF">FAEUMB_15850</name>
</gene>
<reference evidence="2 3" key="2">
    <citation type="submission" date="2019-03" db="EMBL/GenBank/DDBJ databases">
        <title>Genomic Encyclopedia of Type Strains, Phase IV (KMG-IV): sequencing the most valuable type-strain genomes for metagenomic binning, comparative biology and taxonomic classification.</title>
        <authorList>
            <person name="Goeker M."/>
        </authorList>
    </citation>
    <scope>NUCLEOTIDE SEQUENCE [LARGE SCALE GENOMIC DNA]</scope>
    <source>
        <strain evidence="2 3">DSM 103426</strain>
    </source>
</reference>
<evidence type="ECO:0000313" key="2">
    <source>
        <dbReference type="EMBL" id="TCS68731.1"/>
    </source>
</evidence>
<organism evidence="2 3">
    <name type="scientific">Faecalimonas umbilicata</name>
    <dbReference type="NCBI Taxonomy" id="1912855"/>
    <lineage>
        <taxon>Bacteria</taxon>
        <taxon>Bacillati</taxon>
        <taxon>Bacillota</taxon>
        <taxon>Clostridia</taxon>
        <taxon>Lachnospirales</taxon>
        <taxon>Lachnospiraceae</taxon>
        <taxon>Faecalimonas</taxon>
    </lineage>
</organism>
<keyword evidence="4" id="KW-1185">Reference proteome</keyword>
<accession>A0A4R3JRZ7</accession>
<sequence>MKRWKLVVVLLVIITLSSPFLFDYILKAKQNHFIRDTFGFNKKEFKVLKETDSHRGFHGDGDYVLILDCSENREKALEYTKEWKSLPLTENLQLLMYGGEKEDHFYNYNLADASNIPEIKNGYYYFYDRYANSKDPKDDTNIFRGSFNFSLALYDLDTDIMYLLEFDT</sequence>
<dbReference type="EMBL" id="SLZV01000007">
    <property type="protein sequence ID" value="TCS68731.1"/>
    <property type="molecule type" value="Genomic_DNA"/>
</dbReference>
<protein>
    <submittedName>
        <fullName evidence="2">Uncharacterized protein</fullName>
    </submittedName>
</protein>
<dbReference type="EMBL" id="BHEO01000008">
    <property type="protein sequence ID" value="GBU05044.1"/>
    <property type="molecule type" value="Genomic_DNA"/>
</dbReference>
<evidence type="ECO:0000313" key="4">
    <source>
        <dbReference type="Proteomes" id="UP000702954"/>
    </source>
</evidence>
<evidence type="ECO:0000313" key="3">
    <source>
        <dbReference type="Proteomes" id="UP000294613"/>
    </source>
</evidence>
<dbReference type="Proteomes" id="UP000702954">
    <property type="component" value="Unassembled WGS sequence"/>
</dbReference>
<dbReference type="AlphaFoldDB" id="A0A4R3JRZ7"/>
<dbReference type="Proteomes" id="UP000294613">
    <property type="component" value="Unassembled WGS sequence"/>
</dbReference>
<dbReference type="RefSeq" id="WP_116441647.1">
    <property type="nucleotide sequence ID" value="NZ_BHEO01000008.1"/>
</dbReference>
<proteinExistence type="predicted"/>
<evidence type="ECO:0000313" key="1">
    <source>
        <dbReference type="EMBL" id="GBU05044.1"/>
    </source>
</evidence>
<comment type="caution">
    <text evidence="2">The sequence shown here is derived from an EMBL/GenBank/DDBJ whole genome shotgun (WGS) entry which is preliminary data.</text>
</comment>
<reference evidence="1 4" key="1">
    <citation type="journal article" date="2018" name="Int. J. Syst. Evol. Microbiol.">
        <title>Draft Genome Sequence of Faecalimonas umbilicata JCM 30896T, an Acetate-Producing Bacterium Isolated from Human Feces.</title>
        <authorList>
            <person name="Sakamoto M."/>
            <person name="Ikeyama N."/>
            <person name="Yuki M."/>
            <person name="Ohkuma M."/>
        </authorList>
    </citation>
    <scope>NUCLEOTIDE SEQUENCE [LARGE SCALE GENOMIC DNA]</scope>
    <source>
        <strain evidence="1 4">EGH7</strain>
    </source>
</reference>
<name>A0A4R3JRZ7_9FIRM</name>